<accession>A0A1H6R8C9</accession>
<keyword evidence="5" id="KW-0347">Helicase</keyword>
<dbReference type="GO" id="GO:0004386">
    <property type="term" value="F:helicase activity"/>
    <property type="evidence" value="ECO:0007669"/>
    <property type="project" value="UniProtKB-KW"/>
</dbReference>
<evidence type="ECO:0000256" key="2">
    <source>
        <dbReference type="ARBA" id="ARBA00022840"/>
    </source>
</evidence>
<dbReference type="PANTHER" id="PTHR47962:SF5">
    <property type="entry name" value="ATP-DEPENDENT HELICASE LHR-RELATED"/>
    <property type="match status" value="1"/>
</dbReference>
<dbReference type="Gene3D" id="3.40.50.300">
    <property type="entry name" value="P-loop containing nucleotide triphosphate hydrolases"/>
    <property type="match status" value="3"/>
</dbReference>
<feature type="domain" description="Helicase C-terminal" evidence="4">
    <location>
        <begin position="508"/>
        <end position="676"/>
    </location>
</feature>
<gene>
    <name evidence="5" type="ORF">SAMN05192539_1002147</name>
</gene>
<evidence type="ECO:0000259" key="4">
    <source>
        <dbReference type="PROSITE" id="PS51194"/>
    </source>
</evidence>
<evidence type="ECO:0000256" key="1">
    <source>
        <dbReference type="ARBA" id="ARBA00022741"/>
    </source>
</evidence>
<keyword evidence="6" id="KW-1185">Reference proteome</keyword>
<dbReference type="Proteomes" id="UP000198866">
    <property type="component" value="Unassembled WGS sequence"/>
</dbReference>
<keyword evidence="2" id="KW-0067">ATP-binding</keyword>
<dbReference type="Pfam" id="PF00271">
    <property type="entry name" value="Helicase_C"/>
    <property type="match status" value="1"/>
</dbReference>
<dbReference type="SUPFAM" id="SSF52540">
    <property type="entry name" value="P-loop containing nucleoside triphosphate hydrolases"/>
    <property type="match status" value="1"/>
</dbReference>
<dbReference type="STRING" id="667676.SAMN05192539_1002147"/>
<dbReference type="Pfam" id="PF00270">
    <property type="entry name" value="DEAD"/>
    <property type="match status" value="1"/>
</dbReference>
<dbReference type="GO" id="GO:0005524">
    <property type="term" value="F:ATP binding"/>
    <property type="evidence" value="ECO:0007669"/>
    <property type="project" value="UniProtKB-KW"/>
</dbReference>
<dbReference type="PANTHER" id="PTHR47962">
    <property type="entry name" value="ATP-DEPENDENT HELICASE LHR-RELATED-RELATED"/>
    <property type="match status" value="1"/>
</dbReference>
<protein>
    <submittedName>
        <fullName evidence="5">Helicase conserved C-terminal domain-containing protein</fullName>
    </submittedName>
</protein>
<dbReference type="GO" id="GO:0003677">
    <property type="term" value="F:DNA binding"/>
    <property type="evidence" value="ECO:0007669"/>
    <property type="project" value="TreeGrafter"/>
</dbReference>
<dbReference type="PROSITE" id="PS51194">
    <property type="entry name" value="HELICASE_CTER"/>
    <property type="match status" value="1"/>
</dbReference>
<organism evidence="5 6">
    <name type="scientific">Paraburkholderia diazotrophica</name>
    <dbReference type="NCBI Taxonomy" id="667676"/>
    <lineage>
        <taxon>Bacteria</taxon>
        <taxon>Pseudomonadati</taxon>
        <taxon>Pseudomonadota</taxon>
        <taxon>Betaproteobacteria</taxon>
        <taxon>Burkholderiales</taxon>
        <taxon>Burkholderiaceae</taxon>
        <taxon>Paraburkholderia</taxon>
    </lineage>
</organism>
<dbReference type="RefSeq" id="WP_090862920.1">
    <property type="nucleotide sequence ID" value="NZ_FNYE01000002.1"/>
</dbReference>
<dbReference type="PROSITE" id="PS51192">
    <property type="entry name" value="HELICASE_ATP_BIND_1"/>
    <property type="match status" value="1"/>
</dbReference>
<feature type="domain" description="Helicase ATP-binding" evidence="3">
    <location>
        <begin position="180"/>
        <end position="435"/>
    </location>
</feature>
<dbReference type="InterPro" id="IPR011545">
    <property type="entry name" value="DEAD/DEAH_box_helicase_dom"/>
</dbReference>
<dbReference type="GO" id="GO:0016887">
    <property type="term" value="F:ATP hydrolysis activity"/>
    <property type="evidence" value="ECO:0007669"/>
    <property type="project" value="TreeGrafter"/>
</dbReference>
<dbReference type="InterPro" id="IPR027417">
    <property type="entry name" value="P-loop_NTPase"/>
</dbReference>
<dbReference type="OrthoDB" id="9815222at2"/>
<evidence type="ECO:0000259" key="3">
    <source>
        <dbReference type="PROSITE" id="PS51192"/>
    </source>
</evidence>
<dbReference type="SMART" id="SM00490">
    <property type="entry name" value="HELICc"/>
    <property type="match status" value="1"/>
</dbReference>
<dbReference type="InterPro" id="IPR001650">
    <property type="entry name" value="Helicase_C-like"/>
</dbReference>
<sequence length="1488" mass="167196">MTISLPDLRRCLDKFEEIESTLLTWGDTGGMFSEAEVKAVLVAEMPENDPLDVLIELERHAMLVESPHPEGLEKMYRTRMGEAAHLYRSSRQWFLNKPIDQSKTLVSDFRFIRRTRGYPRRDRDANQFVARVLENAPSAEVNSRKETMRALLDDEGAPFSLSGFQERATGRILKAWDHHRRGAAQPTGTIVCAGTGSGKTLAFYLPAITALSAEVSVDDRRRVRILAVYPRRELLKDQFMETWAQCRKLDSVTHLHGRKIRIAALFGDTPKDVAKAYASAAEKRGNLSFDLMRCPTKGCDGKMEWRFEALKSGIEKLQCNKCSHSVTSDEVALTRESQAKLPPDILFTTTEMLNEHLSNFRLNHLFGVGQHAGPNLVLLDEVHTYGGSSGAQSAFLLRRWMKRSNCRPHFVGLSATLADATSFFSELIGAKAEHVELVEPLKEELEDSGAEYLMVLRGDPVSQTALLSTTIQASMLTRRVLDNHDRRSEGTWGTKAFIFTDDLDVNNRLYHQLADAEGWQTSFRGLTPTKPTLASLRGLQIGLDRTGRLKRVRFGQDWRVGLSIGHSMRADDRAKVGRTSSQDAGVDSSAELIVATSSLEVGFNDPSVGAVLQHKAPRDMASYLQRKGRAGRSRSMRPWMIVVLSDYGRDRVAFQRYEDLLDPVIKGSRLPLSNIHIQKMQGAMAALDWISLQLGHGSLVSILKYPKKREADLAKIQSLIEKVFVPGDVQDQMVKYIKDALRVDEAAMQKILWASPRSLMLEFLPSLRRQISTSWAEYGTLWKGLPHGRSPSPEFIPDALFAALNVPSLFVSLERGSKSVPVWEGLAFFQGLREFAPGRISKRFATDSNLDTDWLVPPAFAPTPNVEEFVDFEIADAFGESIVEEAEVETGACANIRVLRPMEIHTRKLDRRLQLSEKSHAQTLWGVQFAVPDATPVYPSPSGSWENSLADVTFCMHQHMTQLEVVRYSLGATASLRFKDGSEAQTTFEWKRNGTPVAIGARQWVDGARFRFRLQNETIARGLEDECVLRALRPVLFRQQLLSLDHFRRDPFLADWVSECFMAALLSEVFDLAGSELTNSPTLREAIQRLRQPDGIERLRAIPGSLFQPDDADHNAIEQELQAALREILSNDHFLDALFGCSDLLWREGAEIGTLVATAREILANTLAATVQQALCILLPDVDERSLLADVVWKEECLEVFLSEIEPGGAGIIGRLSEQYFDDPMRVLNVITRVLQPSDYEQIDYDLYDLLSRSNSKPEIRASLASLRSSLDMKHRREANERFRKIVGDEGFALSHSFLSVLHSRILRPGSSAETDKNILSLLHKWRTIEATSRIEWPLNVAAHALARAQLGPDVQTAQLFRTYCNFQGLLWPRGHTVRQSALNYYSPFSRSPLRTERLLAAKLFEDHAPRVEFSENYLRELHAALTNAGRAELVVSRSQQGQILRTLGEIQVKPVDHLGLLLYPRIAGLRRELGAVVLRIELGEALQ</sequence>
<dbReference type="InterPro" id="IPR052511">
    <property type="entry name" value="ATP-dep_Helicase"/>
</dbReference>
<dbReference type="NCBIfam" id="NF041067">
    <property type="entry name" value="DpdJ"/>
    <property type="match status" value="1"/>
</dbReference>
<evidence type="ECO:0000313" key="5">
    <source>
        <dbReference type="EMBL" id="SEI52081.1"/>
    </source>
</evidence>
<reference evidence="6" key="1">
    <citation type="submission" date="2016-10" db="EMBL/GenBank/DDBJ databases">
        <authorList>
            <person name="Varghese N."/>
            <person name="Submissions S."/>
        </authorList>
    </citation>
    <scope>NUCLEOTIDE SEQUENCE [LARGE SCALE GENOMIC DNA]</scope>
    <source>
        <strain evidence="6">LMG 26031</strain>
    </source>
</reference>
<evidence type="ECO:0000313" key="6">
    <source>
        <dbReference type="Proteomes" id="UP000198866"/>
    </source>
</evidence>
<keyword evidence="5" id="KW-0378">Hydrolase</keyword>
<dbReference type="EMBL" id="FNYE01000002">
    <property type="protein sequence ID" value="SEI52081.1"/>
    <property type="molecule type" value="Genomic_DNA"/>
</dbReference>
<name>A0A1H6R8C9_9BURK</name>
<dbReference type="SMART" id="SM00487">
    <property type="entry name" value="DEXDc"/>
    <property type="match status" value="1"/>
</dbReference>
<dbReference type="InterPro" id="IPR014001">
    <property type="entry name" value="Helicase_ATP-bd"/>
</dbReference>
<keyword evidence="1" id="KW-0547">Nucleotide-binding</keyword>
<proteinExistence type="predicted"/>